<reference evidence="3 4" key="1">
    <citation type="submission" date="2012-01" db="EMBL/GenBank/DDBJ databases">
        <title>The Genome Sequence of Facklamia languida CCUG 37842.</title>
        <authorList>
            <consortium name="The Broad Institute Genome Sequencing Platform"/>
            <person name="Earl A."/>
            <person name="Ward D."/>
            <person name="Feldgarden M."/>
            <person name="Gevers D."/>
            <person name="Huys G."/>
            <person name="Young S.K."/>
            <person name="Zeng Q."/>
            <person name="Gargeya S."/>
            <person name="Fitzgerald M."/>
            <person name="Haas B."/>
            <person name="Abouelleil A."/>
            <person name="Alvarado L."/>
            <person name="Arachchi H.M."/>
            <person name="Berlin A."/>
            <person name="Chapman S.B."/>
            <person name="Gearin G."/>
            <person name="Goldberg J."/>
            <person name="Griggs A."/>
            <person name="Gujja S."/>
            <person name="Hansen M."/>
            <person name="Heiman D."/>
            <person name="Howarth C."/>
            <person name="Larimer J."/>
            <person name="Lui A."/>
            <person name="MacDonald P.J.P."/>
            <person name="McCowen C."/>
            <person name="Montmayeur A."/>
            <person name="Murphy C."/>
            <person name="Neiman D."/>
            <person name="Pearson M."/>
            <person name="Priest M."/>
            <person name="Roberts A."/>
            <person name="Saif S."/>
            <person name="Shea T."/>
            <person name="Sisk P."/>
            <person name="Stolte C."/>
            <person name="Sykes S."/>
            <person name="Wortman J."/>
            <person name="Nusbaum C."/>
            <person name="Birren B."/>
        </authorList>
    </citation>
    <scope>NUCLEOTIDE SEQUENCE [LARGE SCALE GENOMIC DNA]</scope>
    <source>
        <strain evidence="3 4">CCUG 37842</strain>
    </source>
</reference>
<dbReference type="Pfam" id="PF13439">
    <property type="entry name" value="Glyco_transf_4"/>
    <property type="match status" value="1"/>
</dbReference>
<comment type="caution">
    <text evidence="3">The sequence shown here is derived from an EMBL/GenBank/DDBJ whole genome shotgun (WGS) entry which is preliminary data.</text>
</comment>
<feature type="domain" description="Glycosyl transferase family 1" evidence="1">
    <location>
        <begin position="198"/>
        <end position="332"/>
    </location>
</feature>
<organism evidence="3 4">
    <name type="scientific">Facklamia languida CCUG 37842</name>
    <dbReference type="NCBI Taxonomy" id="883113"/>
    <lineage>
        <taxon>Bacteria</taxon>
        <taxon>Bacillati</taxon>
        <taxon>Bacillota</taxon>
        <taxon>Bacilli</taxon>
        <taxon>Lactobacillales</taxon>
        <taxon>Aerococcaceae</taxon>
        <taxon>Facklamia</taxon>
    </lineage>
</organism>
<dbReference type="InterPro" id="IPR028098">
    <property type="entry name" value="Glyco_trans_4-like_N"/>
</dbReference>
<dbReference type="GO" id="GO:0016757">
    <property type="term" value="F:glycosyltransferase activity"/>
    <property type="evidence" value="ECO:0007669"/>
    <property type="project" value="InterPro"/>
</dbReference>
<dbReference type="EMBL" id="AGEG01000010">
    <property type="protein sequence ID" value="EHR37089.1"/>
    <property type="molecule type" value="Genomic_DNA"/>
</dbReference>
<sequence length="374" mass="42040">MRIAIITETYLPSTDGIVTRLTRAVDYLSKQGHQVLVIAPAIPGLPQSDHQVAIQGARTFTFFLYKERPWALPDPRIKQWLADFQPDLVHAVNPASLTAAGVHYAKRLKIPLIASFHTNLPDYADRYHLSFVKPVLWRYLRHLHNQASLNLVTSQAMYDLLDQHGIHDLAILPKGVAIEDRHPHFYSSQMRQTLMGEARDKKLLLFVGRLAHEKEIDSLRSLFDRRQDICLAIVGDGPARKHLETVFAGTPTVFTGFLHGETLSQAYASADAFIFPSRSETLGLVITEAMASGIPVIAAESEPTLEQVRHERTGLIYQTEDIGSLDRAIDQLDDAVLVETLIKSGRQYAEGFSWEHASQALEAAYQETIRRVYQ</sequence>
<dbReference type="CDD" id="cd03814">
    <property type="entry name" value="GT4-like"/>
    <property type="match status" value="1"/>
</dbReference>
<dbReference type="PATRIC" id="fig|883113.3.peg.843"/>
<dbReference type="InterPro" id="IPR001296">
    <property type="entry name" value="Glyco_trans_1"/>
</dbReference>
<evidence type="ECO:0000259" key="2">
    <source>
        <dbReference type="Pfam" id="PF13439"/>
    </source>
</evidence>
<dbReference type="eggNOG" id="COG0438">
    <property type="taxonomic scope" value="Bacteria"/>
</dbReference>
<dbReference type="AlphaFoldDB" id="H3NJ08"/>
<dbReference type="Gene3D" id="3.40.50.2000">
    <property type="entry name" value="Glycogen Phosphorylase B"/>
    <property type="match status" value="2"/>
</dbReference>
<evidence type="ECO:0008006" key="5">
    <source>
        <dbReference type="Google" id="ProtNLM"/>
    </source>
</evidence>
<dbReference type="OrthoDB" id="9802525at2"/>
<dbReference type="SUPFAM" id="SSF53756">
    <property type="entry name" value="UDP-Glycosyltransferase/glycogen phosphorylase"/>
    <property type="match status" value="1"/>
</dbReference>
<evidence type="ECO:0000313" key="3">
    <source>
        <dbReference type="EMBL" id="EHR37089.1"/>
    </source>
</evidence>
<accession>H3NJ08</accession>
<evidence type="ECO:0000259" key="1">
    <source>
        <dbReference type="Pfam" id="PF00534"/>
    </source>
</evidence>
<proteinExistence type="predicted"/>
<name>H3NJ08_9LACT</name>
<keyword evidence="4" id="KW-1185">Reference proteome</keyword>
<evidence type="ECO:0000313" key="4">
    <source>
        <dbReference type="Proteomes" id="UP000006190"/>
    </source>
</evidence>
<dbReference type="Proteomes" id="UP000006190">
    <property type="component" value="Unassembled WGS sequence"/>
</dbReference>
<dbReference type="PANTHER" id="PTHR45947">
    <property type="entry name" value="SULFOQUINOVOSYL TRANSFERASE SQD2"/>
    <property type="match status" value="1"/>
</dbReference>
<dbReference type="Pfam" id="PF00534">
    <property type="entry name" value="Glycos_transf_1"/>
    <property type="match status" value="1"/>
</dbReference>
<dbReference type="InterPro" id="IPR050194">
    <property type="entry name" value="Glycosyltransferase_grp1"/>
</dbReference>
<gene>
    <name evidence="3" type="ORF">HMPREF9708_00847</name>
</gene>
<dbReference type="STRING" id="883113.HMPREF9708_00847"/>
<dbReference type="PANTHER" id="PTHR45947:SF3">
    <property type="entry name" value="SULFOQUINOVOSYL TRANSFERASE SQD2"/>
    <property type="match status" value="1"/>
</dbReference>
<dbReference type="HOGENOM" id="CLU_009583_2_0_9"/>
<feature type="domain" description="Glycosyltransferase subfamily 4-like N-terminal" evidence="2">
    <location>
        <begin position="15"/>
        <end position="179"/>
    </location>
</feature>
<dbReference type="RefSeq" id="WP_006308960.1">
    <property type="nucleotide sequence ID" value="NZ_JH601133.1"/>
</dbReference>
<protein>
    <recommendedName>
        <fullName evidence="5">Glycosyltransferase subfamily 4-like N-terminal domain-containing protein</fullName>
    </recommendedName>
</protein>